<dbReference type="InterPro" id="IPR008844">
    <property type="entry name" value="Spore_GerAC-like"/>
</dbReference>
<keyword evidence="7" id="KW-0449">Lipoprotein</keyword>
<feature type="domain" description="Spore germination protein N-terminal" evidence="9">
    <location>
        <begin position="26"/>
        <end position="198"/>
    </location>
</feature>
<evidence type="ECO:0000256" key="3">
    <source>
        <dbReference type="ARBA" id="ARBA00022544"/>
    </source>
</evidence>
<feature type="domain" description="Spore germination GerAC-like C-terminal" evidence="8">
    <location>
        <begin position="226"/>
        <end position="388"/>
    </location>
</feature>
<dbReference type="Gene3D" id="3.30.300.210">
    <property type="entry name" value="Nutrient germinant receptor protein C, domain 3"/>
    <property type="match status" value="1"/>
</dbReference>
<dbReference type="OrthoDB" id="9816067at2"/>
<evidence type="ECO:0000313" key="10">
    <source>
        <dbReference type="EMBL" id="AWI07773.1"/>
    </source>
</evidence>
<evidence type="ECO:0000256" key="4">
    <source>
        <dbReference type="ARBA" id="ARBA00022729"/>
    </source>
</evidence>
<keyword evidence="11" id="KW-1185">Reference proteome</keyword>
<dbReference type="InterPro" id="IPR038501">
    <property type="entry name" value="Spore_GerAC_C_sf"/>
</dbReference>
<gene>
    <name evidence="10" type="ORF">B9W14_13380</name>
</gene>
<dbReference type="Pfam" id="PF25198">
    <property type="entry name" value="Spore_GerAC_N"/>
    <property type="match status" value="1"/>
</dbReference>
<name>A0A2U8DYG8_9CLOT</name>
<evidence type="ECO:0000259" key="8">
    <source>
        <dbReference type="Pfam" id="PF05504"/>
    </source>
</evidence>
<keyword evidence="6" id="KW-0564">Palmitate</keyword>
<dbReference type="PANTHER" id="PTHR35789">
    <property type="entry name" value="SPORE GERMINATION PROTEIN B3"/>
    <property type="match status" value="1"/>
</dbReference>
<organism evidence="10 11">
    <name type="scientific">Clostridium drakei</name>
    <dbReference type="NCBI Taxonomy" id="332101"/>
    <lineage>
        <taxon>Bacteria</taxon>
        <taxon>Bacillati</taxon>
        <taxon>Bacillota</taxon>
        <taxon>Clostridia</taxon>
        <taxon>Eubacteriales</taxon>
        <taxon>Clostridiaceae</taxon>
        <taxon>Clostridium</taxon>
    </lineage>
</organism>
<evidence type="ECO:0000256" key="2">
    <source>
        <dbReference type="ARBA" id="ARBA00007886"/>
    </source>
</evidence>
<evidence type="ECO:0000313" key="11">
    <source>
        <dbReference type="Proteomes" id="UP000244910"/>
    </source>
</evidence>
<evidence type="ECO:0000256" key="6">
    <source>
        <dbReference type="ARBA" id="ARBA00023139"/>
    </source>
</evidence>
<accession>A0A2U8DYG8</accession>
<dbReference type="KEGG" id="cdrk:B9W14_13380"/>
<proteinExistence type="inferred from homology"/>
<dbReference type="GO" id="GO:0016020">
    <property type="term" value="C:membrane"/>
    <property type="evidence" value="ECO:0007669"/>
    <property type="project" value="UniProtKB-SubCell"/>
</dbReference>
<evidence type="ECO:0000259" key="9">
    <source>
        <dbReference type="Pfam" id="PF25198"/>
    </source>
</evidence>
<comment type="subcellular location">
    <subcellularLocation>
        <location evidence="1">Membrane</location>
        <topology evidence="1">Lipid-anchor</topology>
    </subcellularLocation>
</comment>
<dbReference type="InterPro" id="IPR057336">
    <property type="entry name" value="GerAC_N"/>
</dbReference>
<evidence type="ECO:0000256" key="5">
    <source>
        <dbReference type="ARBA" id="ARBA00023136"/>
    </source>
</evidence>
<evidence type="ECO:0000256" key="1">
    <source>
        <dbReference type="ARBA" id="ARBA00004635"/>
    </source>
</evidence>
<keyword evidence="3" id="KW-0309">Germination</keyword>
<protein>
    <submittedName>
        <fullName evidence="10">Spore gernimation protein</fullName>
    </submittedName>
</protein>
<comment type="similarity">
    <text evidence="2">Belongs to the GerABKC lipoprotein family.</text>
</comment>
<dbReference type="NCBIfam" id="TIGR02887">
    <property type="entry name" value="spore_ger_x_C"/>
    <property type="match status" value="1"/>
</dbReference>
<keyword evidence="5" id="KW-0472">Membrane</keyword>
<dbReference type="Pfam" id="PF05504">
    <property type="entry name" value="Spore_GerAC"/>
    <property type="match status" value="1"/>
</dbReference>
<dbReference type="GO" id="GO:0009847">
    <property type="term" value="P:spore germination"/>
    <property type="evidence" value="ECO:0007669"/>
    <property type="project" value="InterPro"/>
</dbReference>
<dbReference type="PANTHER" id="PTHR35789:SF1">
    <property type="entry name" value="SPORE GERMINATION PROTEIN B3"/>
    <property type="match status" value="1"/>
</dbReference>
<dbReference type="InterPro" id="IPR046953">
    <property type="entry name" value="Spore_GerAC-like_C"/>
</dbReference>
<reference evidence="11" key="1">
    <citation type="submission" date="2017-04" db="EMBL/GenBank/DDBJ databases">
        <authorList>
            <person name="Song Y."/>
            <person name="Cho B.-K."/>
        </authorList>
    </citation>
    <scope>NUCLEOTIDE SEQUENCE [LARGE SCALE GENOMIC DNA]</scope>
    <source>
        <strain evidence="11">SL1</strain>
    </source>
</reference>
<evidence type="ECO:0000256" key="7">
    <source>
        <dbReference type="ARBA" id="ARBA00023288"/>
    </source>
</evidence>
<dbReference type="EMBL" id="CP020953">
    <property type="protein sequence ID" value="AWI07773.1"/>
    <property type="molecule type" value="Genomic_DNA"/>
</dbReference>
<sequence length="399" mass="44837">MYMNFKKILITFILIPSICFTGCWSSKELNTLAIVVATGIDKTEKGYLISEQVINPRVIASQKAIDQSPVVLYTGEGRDLEEAIKSIAAKSPREIYNSHLKMVIFGNKVAESGIKDIVDYFARDYQYRTDFYFAIAKNKTAKEVLEVLTPMESIPGISMYNSLKLSGETWATTKSIRIIELINSIVSDGKNPVIAGIDITEGETFPKSIENLKESGEIKKIEYSSLGVLKKDRLVGWLNEDESKGYNYIVGDVKNTVDHTYYGDKVKITGDVIDSKSDIKASIINNKPVINVKIDVKQKIGAVEGDFDVSKEENKDLVNRLSEQKIELICKEALNKAQNDLKSDIFGFGEAVHRKNPKLWAKIKDKWDSEFVHIPVNITVNVKTNQLGEITKSFFIKEK</sequence>
<dbReference type="AlphaFoldDB" id="A0A2U8DYG8"/>
<keyword evidence="4" id="KW-0732">Signal</keyword>
<dbReference type="Proteomes" id="UP000244910">
    <property type="component" value="Chromosome"/>
</dbReference>